<organism evidence="4 5">
    <name type="scientific">Candidatus Lloydbacteria bacterium RIFCSPHIGHO2_02_FULL_50_13</name>
    <dbReference type="NCBI Taxonomy" id="1798661"/>
    <lineage>
        <taxon>Bacteria</taxon>
        <taxon>Candidatus Lloydiibacteriota</taxon>
    </lineage>
</organism>
<name>A0A1G2D5W0_9BACT</name>
<dbReference type="InterPro" id="IPR000037">
    <property type="entry name" value="SsrA-bd_prot"/>
</dbReference>
<dbReference type="STRING" id="1798661.A3D65_01090"/>
<dbReference type="EMBL" id="MHLL01000038">
    <property type="protein sequence ID" value="OGZ08311.1"/>
    <property type="molecule type" value="Genomic_DNA"/>
</dbReference>
<gene>
    <name evidence="3" type="primary">smpB</name>
    <name evidence="4" type="ORF">A3D65_01090</name>
</gene>
<dbReference type="CDD" id="cd09294">
    <property type="entry name" value="SmpB"/>
    <property type="match status" value="1"/>
</dbReference>
<dbReference type="PANTHER" id="PTHR30308:SF2">
    <property type="entry name" value="SSRA-BINDING PROTEIN"/>
    <property type="match status" value="1"/>
</dbReference>
<dbReference type="GO" id="GO:0070930">
    <property type="term" value="P:trans-translation-dependent protein tagging"/>
    <property type="evidence" value="ECO:0007669"/>
    <property type="project" value="TreeGrafter"/>
</dbReference>
<evidence type="ECO:0000256" key="3">
    <source>
        <dbReference type="HAMAP-Rule" id="MF_00023"/>
    </source>
</evidence>
<dbReference type="HAMAP" id="MF_00023">
    <property type="entry name" value="SmpB"/>
    <property type="match status" value="1"/>
</dbReference>
<dbReference type="GO" id="GO:0005829">
    <property type="term" value="C:cytosol"/>
    <property type="evidence" value="ECO:0007669"/>
    <property type="project" value="TreeGrafter"/>
</dbReference>
<protein>
    <recommendedName>
        <fullName evidence="3">SsrA-binding protein</fullName>
    </recommendedName>
    <alternativeName>
        <fullName evidence="3">Small protein B</fullName>
    </alternativeName>
</protein>
<keyword evidence="1 3" id="KW-0963">Cytoplasm</keyword>
<dbReference type="Pfam" id="PF01668">
    <property type="entry name" value="SmpB"/>
    <property type="match status" value="1"/>
</dbReference>
<dbReference type="NCBIfam" id="TIGR00086">
    <property type="entry name" value="smpB"/>
    <property type="match status" value="1"/>
</dbReference>
<dbReference type="PROSITE" id="PS01317">
    <property type="entry name" value="SSRP"/>
    <property type="match status" value="1"/>
</dbReference>
<sequence length="163" mass="18530">MSNLIEHKKAHFDYEILEQFEAGIQLFGTEVKSLRDHRGKLEGAHVSVRGGEAFLLNAEIPAYQPGNTSGDYEPKRNRRLLLTKKELAELATQEEKAGLTIIPLSMYNKGRVIKVRLGIARGKKKGDKRASIMKREHLRDIAREVKQSVTREAKRLGSRLRLD</sequence>
<comment type="similarity">
    <text evidence="3">Belongs to the SmpB family.</text>
</comment>
<evidence type="ECO:0000313" key="5">
    <source>
        <dbReference type="Proteomes" id="UP000177996"/>
    </source>
</evidence>
<comment type="function">
    <text evidence="3">Required for rescue of stalled ribosomes mediated by trans-translation. Binds to transfer-messenger RNA (tmRNA), required for stable association of tmRNA with ribosomes. tmRNA and SmpB together mimic tRNA shape, replacing the anticodon stem-loop with SmpB. tmRNA is encoded by the ssrA gene; the 2 termini fold to resemble tRNA(Ala) and it encodes a 'tag peptide', a short internal open reading frame. During trans-translation Ala-aminoacylated tmRNA acts like a tRNA, entering the A-site of stalled ribosomes, displacing the stalled mRNA. The ribosome then switches to translate the ORF on the tmRNA; the nascent peptide is terminated with the 'tag peptide' encoded by the tmRNA and targeted for degradation. The ribosome is freed to recommence translation, which seems to be the essential function of trans-translation.</text>
</comment>
<dbReference type="GO" id="GO:0003723">
    <property type="term" value="F:RNA binding"/>
    <property type="evidence" value="ECO:0007669"/>
    <property type="project" value="UniProtKB-UniRule"/>
</dbReference>
<dbReference type="InterPro" id="IPR023620">
    <property type="entry name" value="SmpB"/>
</dbReference>
<comment type="subcellular location">
    <subcellularLocation>
        <location evidence="3">Cytoplasm</location>
    </subcellularLocation>
    <text evidence="3">The tmRNA-SmpB complex associates with stalled 70S ribosomes.</text>
</comment>
<accession>A0A1G2D5W0</accession>
<keyword evidence="2 3" id="KW-0694">RNA-binding</keyword>
<evidence type="ECO:0000256" key="2">
    <source>
        <dbReference type="ARBA" id="ARBA00022884"/>
    </source>
</evidence>
<evidence type="ECO:0000256" key="1">
    <source>
        <dbReference type="ARBA" id="ARBA00022490"/>
    </source>
</evidence>
<dbReference type="PANTHER" id="PTHR30308">
    <property type="entry name" value="TMRNA-BINDING COMPONENT OF TRANS-TRANSLATION TAGGING COMPLEX"/>
    <property type="match status" value="1"/>
</dbReference>
<reference evidence="4 5" key="1">
    <citation type="journal article" date="2016" name="Nat. Commun.">
        <title>Thousands of microbial genomes shed light on interconnected biogeochemical processes in an aquifer system.</title>
        <authorList>
            <person name="Anantharaman K."/>
            <person name="Brown C.T."/>
            <person name="Hug L.A."/>
            <person name="Sharon I."/>
            <person name="Castelle C.J."/>
            <person name="Probst A.J."/>
            <person name="Thomas B.C."/>
            <person name="Singh A."/>
            <person name="Wilkins M.J."/>
            <person name="Karaoz U."/>
            <person name="Brodie E.L."/>
            <person name="Williams K.H."/>
            <person name="Hubbard S.S."/>
            <person name="Banfield J.F."/>
        </authorList>
    </citation>
    <scope>NUCLEOTIDE SEQUENCE [LARGE SCALE GENOMIC DNA]</scope>
</reference>
<dbReference type="SUPFAM" id="SSF74982">
    <property type="entry name" value="Small protein B (SmpB)"/>
    <property type="match status" value="1"/>
</dbReference>
<dbReference type="Gene3D" id="2.40.280.10">
    <property type="match status" value="1"/>
</dbReference>
<dbReference type="GO" id="GO:0070929">
    <property type="term" value="P:trans-translation"/>
    <property type="evidence" value="ECO:0007669"/>
    <property type="project" value="UniProtKB-UniRule"/>
</dbReference>
<dbReference type="Proteomes" id="UP000177996">
    <property type="component" value="Unassembled WGS sequence"/>
</dbReference>
<dbReference type="InterPro" id="IPR020081">
    <property type="entry name" value="SsrA-bd_prot_CS"/>
</dbReference>
<comment type="caution">
    <text evidence="4">The sequence shown here is derived from an EMBL/GenBank/DDBJ whole genome shotgun (WGS) entry which is preliminary data.</text>
</comment>
<dbReference type="AlphaFoldDB" id="A0A1G2D5W0"/>
<dbReference type="NCBIfam" id="NF003843">
    <property type="entry name" value="PRK05422.1"/>
    <property type="match status" value="1"/>
</dbReference>
<proteinExistence type="inferred from homology"/>
<evidence type="ECO:0000313" key="4">
    <source>
        <dbReference type="EMBL" id="OGZ08311.1"/>
    </source>
</evidence>